<evidence type="ECO:0000256" key="1">
    <source>
        <dbReference type="SAM" id="Coils"/>
    </source>
</evidence>
<sequence>MFSGIFRCGDCGQGMFHNVVKTKRNPKKGEPRIEEYRYIRCIVERDDLCHNKAMDYTIVERFIVGRIKNLDFSEIIKINEVNPEVELVRLQIEQEKAHIQGYELGIERLLNTGKRVSFGMRQELDEAKERLELLEGRQAAFETVSVDTDVFTNFNTEELLDIKNVGLRSRYERELAKVVNSIELRRRENLYFVSINYKSTDLIKHWLVIENGKKKGAHLRGDFRIVKDGDTVYYGTDSFVLSSVNDGMPRIHFLEDEPLNMIDYAMLLNFIDYIDQNHTVAVWMRHNMNFLFMDTSD</sequence>
<proteinExistence type="predicted"/>
<feature type="coiled-coil region" evidence="1">
    <location>
        <begin position="117"/>
        <end position="144"/>
    </location>
</feature>
<name>A0ABU9MLG4_9GAMM</name>
<gene>
    <name evidence="3" type="ORF">AABB92_08850</name>
</gene>
<dbReference type="Pfam" id="PF13408">
    <property type="entry name" value="Zn_ribbon_recom"/>
    <property type="match status" value="1"/>
</dbReference>
<comment type="caution">
    <text evidence="3">The sequence shown here is derived from an EMBL/GenBank/DDBJ whole genome shotgun (WGS) entry which is preliminary data.</text>
</comment>
<dbReference type="Proteomes" id="UP001468095">
    <property type="component" value="Unassembled WGS sequence"/>
</dbReference>
<organism evidence="3 4">
    <name type="scientific">Pantoea brenneri</name>
    <dbReference type="NCBI Taxonomy" id="472694"/>
    <lineage>
        <taxon>Bacteria</taxon>
        <taxon>Pseudomonadati</taxon>
        <taxon>Pseudomonadota</taxon>
        <taxon>Gammaproteobacteria</taxon>
        <taxon>Enterobacterales</taxon>
        <taxon>Erwiniaceae</taxon>
        <taxon>Pantoea</taxon>
    </lineage>
</organism>
<keyword evidence="4" id="KW-1185">Reference proteome</keyword>
<dbReference type="RefSeq" id="WP_342550274.1">
    <property type="nucleotide sequence ID" value="NZ_JBCGBG010000001.1"/>
</dbReference>
<evidence type="ECO:0000313" key="3">
    <source>
        <dbReference type="EMBL" id="MEL7695771.1"/>
    </source>
</evidence>
<protein>
    <submittedName>
        <fullName evidence="3">Zinc ribbon domain-containing protein</fullName>
    </submittedName>
</protein>
<keyword evidence="1" id="KW-0175">Coiled coil</keyword>
<feature type="domain" description="Recombinase zinc beta ribbon" evidence="2">
    <location>
        <begin position="1"/>
        <end position="67"/>
    </location>
</feature>
<accession>A0ABU9MLG4</accession>
<evidence type="ECO:0000259" key="2">
    <source>
        <dbReference type="Pfam" id="PF13408"/>
    </source>
</evidence>
<dbReference type="InterPro" id="IPR025827">
    <property type="entry name" value="Zn_ribbon_recom_dom"/>
</dbReference>
<evidence type="ECO:0000313" key="4">
    <source>
        <dbReference type="Proteomes" id="UP001468095"/>
    </source>
</evidence>
<reference evidence="3 4" key="1">
    <citation type="submission" date="2024-04" db="EMBL/GenBank/DDBJ databases">
        <authorList>
            <person name="Suleimanova A.D."/>
            <person name="Pudova D.S."/>
            <person name="Shagimardanova E.I."/>
            <person name="Sharipova M.R."/>
        </authorList>
    </citation>
    <scope>NUCLEOTIDE SEQUENCE [LARGE SCALE GENOMIC DNA]</scope>
    <source>
        <strain evidence="3 4">3.1</strain>
    </source>
</reference>
<dbReference type="EMBL" id="JBCGBG010000001">
    <property type="protein sequence ID" value="MEL7695771.1"/>
    <property type="molecule type" value="Genomic_DNA"/>
</dbReference>